<proteinExistence type="predicted"/>
<evidence type="ECO:0000313" key="2">
    <source>
        <dbReference type="EMBL" id="MPC10306.1"/>
    </source>
</evidence>
<dbReference type="AlphaFoldDB" id="A0A5B7CPI6"/>
<protein>
    <submittedName>
        <fullName evidence="2">Uncharacterized protein</fullName>
    </submittedName>
</protein>
<feature type="compositionally biased region" description="Pro residues" evidence="1">
    <location>
        <begin position="17"/>
        <end position="27"/>
    </location>
</feature>
<evidence type="ECO:0000256" key="1">
    <source>
        <dbReference type="SAM" id="MobiDB-lite"/>
    </source>
</evidence>
<feature type="region of interest" description="Disordered" evidence="1">
    <location>
        <begin position="122"/>
        <end position="148"/>
    </location>
</feature>
<reference evidence="2 3" key="1">
    <citation type="submission" date="2019-05" db="EMBL/GenBank/DDBJ databases">
        <title>Another draft genome of Portunus trituberculatus and its Hox gene families provides insights of decapod evolution.</title>
        <authorList>
            <person name="Jeong J.-H."/>
            <person name="Song I."/>
            <person name="Kim S."/>
            <person name="Choi T."/>
            <person name="Kim D."/>
            <person name="Ryu S."/>
            <person name="Kim W."/>
        </authorList>
    </citation>
    <scope>NUCLEOTIDE SEQUENCE [LARGE SCALE GENOMIC DNA]</scope>
    <source>
        <tissue evidence="2">Muscle</tissue>
    </source>
</reference>
<comment type="caution">
    <text evidence="2">The sequence shown here is derived from an EMBL/GenBank/DDBJ whole genome shotgun (WGS) entry which is preliminary data.</text>
</comment>
<keyword evidence="3" id="KW-1185">Reference proteome</keyword>
<feature type="region of interest" description="Disordered" evidence="1">
    <location>
        <begin position="1"/>
        <end position="28"/>
    </location>
</feature>
<feature type="compositionally biased region" description="Polar residues" evidence="1">
    <location>
        <begin position="124"/>
        <end position="133"/>
    </location>
</feature>
<name>A0A5B7CPI6_PORTR</name>
<gene>
    <name evidence="2" type="ORF">E2C01_002939</name>
</gene>
<sequence>MEIHHRCSSVASGPHPAAVPQPSPSPWQPDCGSKLFPRAPVQISPVSDLYGGSGLARLLILSSVHSEKNAERTRSKIRVQGYPEKYCWKGRVSWEGVVLALGWRDGGEGRVETRTRALRISPCPNLTTSSDIPPTSLAPAGGTQRPTS</sequence>
<dbReference type="Proteomes" id="UP000324222">
    <property type="component" value="Unassembled WGS sequence"/>
</dbReference>
<dbReference type="EMBL" id="VSRR010000110">
    <property type="protein sequence ID" value="MPC10306.1"/>
    <property type="molecule type" value="Genomic_DNA"/>
</dbReference>
<organism evidence="2 3">
    <name type="scientific">Portunus trituberculatus</name>
    <name type="common">Swimming crab</name>
    <name type="synonym">Neptunus trituberculatus</name>
    <dbReference type="NCBI Taxonomy" id="210409"/>
    <lineage>
        <taxon>Eukaryota</taxon>
        <taxon>Metazoa</taxon>
        <taxon>Ecdysozoa</taxon>
        <taxon>Arthropoda</taxon>
        <taxon>Crustacea</taxon>
        <taxon>Multicrustacea</taxon>
        <taxon>Malacostraca</taxon>
        <taxon>Eumalacostraca</taxon>
        <taxon>Eucarida</taxon>
        <taxon>Decapoda</taxon>
        <taxon>Pleocyemata</taxon>
        <taxon>Brachyura</taxon>
        <taxon>Eubrachyura</taxon>
        <taxon>Portunoidea</taxon>
        <taxon>Portunidae</taxon>
        <taxon>Portuninae</taxon>
        <taxon>Portunus</taxon>
    </lineage>
</organism>
<accession>A0A5B7CPI6</accession>
<evidence type="ECO:0000313" key="3">
    <source>
        <dbReference type="Proteomes" id="UP000324222"/>
    </source>
</evidence>